<evidence type="ECO:0000256" key="3">
    <source>
        <dbReference type="ARBA" id="ARBA00023125"/>
    </source>
</evidence>
<dbReference type="PANTHER" id="PTHR19303">
    <property type="entry name" value="TRANSPOSON"/>
    <property type="match status" value="1"/>
</dbReference>
<dbReference type="Gene3D" id="1.10.10.60">
    <property type="entry name" value="Homeodomain-like"/>
    <property type="match status" value="1"/>
</dbReference>
<evidence type="ECO:0000256" key="1">
    <source>
        <dbReference type="ARBA" id="ARBA00004123"/>
    </source>
</evidence>
<dbReference type="InterPro" id="IPR050863">
    <property type="entry name" value="CenT-Element_Derived"/>
</dbReference>
<reference evidence="7" key="1">
    <citation type="submission" date="2025-08" db="UniProtKB">
        <authorList>
            <consortium name="RefSeq"/>
        </authorList>
    </citation>
    <scope>IDENTIFICATION</scope>
</reference>
<dbReference type="PANTHER" id="PTHR19303:SF52">
    <property type="entry name" value="TIGGER TRANSPOSABLE ELEMENT-DERIVED PROTEIN 6"/>
    <property type="match status" value="1"/>
</dbReference>
<dbReference type="AlphaFoldDB" id="A0A6P3Y9G8"/>
<dbReference type="GO" id="GO:0003677">
    <property type="term" value="F:DNA binding"/>
    <property type="evidence" value="ECO:0007669"/>
    <property type="project" value="UniProtKB-KW"/>
</dbReference>
<evidence type="ECO:0000313" key="7">
    <source>
        <dbReference type="RefSeq" id="XP_014486652.1"/>
    </source>
</evidence>
<dbReference type="Gene3D" id="1.10.10.10">
    <property type="entry name" value="Winged helix-like DNA-binding domain superfamily/Winged helix DNA-binding domain"/>
    <property type="match status" value="1"/>
</dbReference>
<dbReference type="SUPFAM" id="SSF46689">
    <property type="entry name" value="Homeodomain-like"/>
    <property type="match status" value="2"/>
</dbReference>
<evidence type="ECO:0000313" key="6">
    <source>
        <dbReference type="Proteomes" id="UP000515204"/>
    </source>
</evidence>
<comment type="similarity">
    <text evidence="2">Belongs to the tigger transposable element derived protein family.</text>
</comment>
<evidence type="ECO:0000256" key="2">
    <source>
        <dbReference type="ARBA" id="ARBA00010881"/>
    </source>
</evidence>
<sequence length="572" mass="65963">MMSNTKETRKGLKRKFISLEDKIQILNRLEGGEKISSVAKSTNLNESTIRTLKKNADNIRKTVANGCPLGAKRVTRTRNSNMVKMERALMIWLEDCIAKKIPISGNLIKQKALKIYEHLRNIGHSYAGLQNHSFVASKGWFEKLKKRYTLHNIKFQGEQASADAEAAENYKLELARIINEGGYSPDQIFNADETALYWKKLPSRTFISKNQRRAQGFKASKERITLHVCSNLSGSLMIKPMIINRSSTPRVMKNINKTQLPVFWRSNKKAWMTQDLFKDWFYNCFIPAVEIYTMEKNLYFKVLLVLDNAGCHNIELDHPNVKMVFLPPNCTSLIQPLDQGVIQTLKMYYTRQLFQTIFDRLENSENKTLTQVWKEFTILDCIRTVSSACAEIKPSTLNACWKPLLPQMVQAIQDDSTISLPVSEIVNIASRLSDEEFVVSHQDVRELVLGEETLDEEELMELIDAPTSNALLNENMENEWVPNLDLQDVKKGLNLAKELELHFIQIDHSTVRSAKFKRELRNCLAPYREVLVELEKKATIENQCEDEPSEEDILPIKRRRVRRLIFDSEDEC</sequence>
<dbReference type="Proteomes" id="UP000515204">
    <property type="component" value="Unplaced"/>
</dbReference>
<dbReference type="OrthoDB" id="8028904at2759"/>
<proteinExistence type="inferred from homology"/>
<keyword evidence="4" id="KW-0539">Nucleus</keyword>
<dbReference type="Pfam" id="PF03184">
    <property type="entry name" value="DDE_1"/>
    <property type="match status" value="1"/>
</dbReference>
<comment type="subcellular location">
    <subcellularLocation>
        <location evidence="1">Nucleus</location>
    </subcellularLocation>
</comment>
<dbReference type="InterPro" id="IPR036388">
    <property type="entry name" value="WH-like_DNA-bd_sf"/>
</dbReference>
<name>A0A6P3Y9G8_DINQU</name>
<gene>
    <name evidence="7" type="primary">LOC106750667</name>
</gene>
<dbReference type="PROSITE" id="PS51253">
    <property type="entry name" value="HTH_CENPB"/>
    <property type="match status" value="1"/>
</dbReference>
<dbReference type="Pfam" id="PF04218">
    <property type="entry name" value="CENP-B_N"/>
    <property type="match status" value="1"/>
</dbReference>
<dbReference type="InterPro" id="IPR006600">
    <property type="entry name" value="HTH_CenpB_DNA-bd_dom"/>
</dbReference>
<dbReference type="InterPro" id="IPR004875">
    <property type="entry name" value="DDE_SF_endonuclease_dom"/>
</dbReference>
<evidence type="ECO:0000259" key="5">
    <source>
        <dbReference type="PROSITE" id="PS51253"/>
    </source>
</evidence>
<protein>
    <submittedName>
        <fullName evidence="7">Tigger transposable element-derived protein 1-like</fullName>
    </submittedName>
</protein>
<dbReference type="Gene3D" id="3.30.420.10">
    <property type="entry name" value="Ribonuclease H-like superfamily/Ribonuclease H"/>
    <property type="match status" value="1"/>
</dbReference>
<keyword evidence="3" id="KW-0238">DNA-binding</keyword>
<dbReference type="GO" id="GO:0005634">
    <property type="term" value="C:nucleus"/>
    <property type="evidence" value="ECO:0007669"/>
    <property type="project" value="UniProtKB-SubCell"/>
</dbReference>
<feature type="domain" description="HTH CENPB-type" evidence="5">
    <location>
        <begin position="73"/>
        <end position="154"/>
    </location>
</feature>
<evidence type="ECO:0000256" key="4">
    <source>
        <dbReference type="ARBA" id="ARBA00023242"/>
    </source>
</evidence>
<accession>A0A6P3Y9G8</accession>
<dbReference type="CTD" id="36157"/>
<organism evidence="6 7">
    <name type="scientific">Dinoponera quadriceps</name>
    <name type="common">South American ant</name>
    <dbReference type="NCBI Taxonomy" id="609295"/>
    <lineage>
        <taxon>Eukaryota</taxon>
        <taxon>Metazoa</taxon>
        <taxon>Ecdysozoa</taxon>
        <taxon>Arthropoda</taxon>
        <taxon>Hexapoda</taxon>
        <taxon>Insecta</taxon>
        <taxon>Pterygota</taxon>
        <taxon>Neoptera</taxon>
        <taxon>Endopterygota</taxon>
        <taxon>Hymenoptera</taxon>
        <taxon>Apocrita</taxon>
        <taxon>Aculeata</taxon>
        <taxon>Formicoidea</taxon>
        <taxon>Formicidae</taxon>
        <taxon>Ponerinae</taxon>
        <taxon>Ponerini</taxon>
        <taxon>Dinoponera</taxon>
    </lineage>
</organism>
<dbReference type="InterPro" id="IPR009057">
    <property type="entry name" value="Homeodomain-like_sf"/>
</dbReference>
<dbReference type="RefSeq" id="XP_014486652.1">
    <property type="nucleotide sequence ID" value="XM_014631166.1"/>
</dbReference>
<dbReference type="SMART" id="SM00674">
    <property type="entry name" value="CENPB"/>
    <property type="match status" value="1"/>
</dbReference>
<dbReference type="GeneID" id="106750667"/>
<dbReference type="Pfam" id="PF03221">
    <property type="entry name" value="HTH_Tnp_Tc5"/>
    <property type="match status" value="1"/>
</dbReference>
<dbReference type="KEGG" id="dqu:106750667"/>
<dbReference type="InterPro" id="IPR007889">
    <property type="entry name" value="HTH_Psq"/>
</dbReference>
<dbReference type="InterPro" id="IPR036397">
    <property type="entry name" value="RNaseH_sf"/>
</dbReference>
<keyword evidence="6" id="KW-1185">Reference proteome</keyword>